<gene>
    <name evidence="2" type="ORF">MBLL_00451</name>
</gene>
<dbReference type="AlphaFoldDB" id="A0A679JKU7"/>
<sequence>MNRIFARSVACALLVLTAGITHAFAAPVGPAAPALAVYMAATKIPCYTQAGEGSCTIKSLDQGVHLFHGKPDAGTDEAVAFVEYQYDATGNGMDQMAIVLRLVGGKWIVVGRVDNTTGSLPRNVRFSPGAITYVGTVVGANDNRANPTGKGSFRLAVGERSVSFVKDRAKGRSMSDEIRR</sequence>
<dbReference type="EMBL" id="LR743510">
    <property type="protein sequence ID" value="CAA2137017.1"/>
    <property type="molecule type" value="Genomic_DNA"/>
</dbReference>
<evidence type="ECO:0000256" key="1">
    <source>
        <dbReference type="SAM" id="SignalP"/>
    </source>
</evidence>
<reference evidence="2" key="1">
    <citation type="submission" date="2019-12" db="EMBL/GenBank/DDBJ databases">
        <authorList>
            <person name="Cremers G."/>
        </authorList>
    </citation>
    <scope>NUCLEOTIDE SEQUENCE</scope>
    <source>
        <strain evidence="2">Mbul2</strain>
        <plasmid evidence="2">1</plasmid>
    </source>
</reference>
<keyword evidence="2" id="KW-0614">Plasmid</keyword>
<geneLocation type="plasmid" evidence="2">
    <name>1</name>
</geneLocation>
<accession>A0A679JKU7</accession>
<evidence type="ECO:0000313" key="2">
    <source>
        <dbReference type="EMBL" id="CAA2137017.1"/>
    </source>
</evidence>
<keyword evidence="1" id="KW-0732">Signal</keyword>
<proteinExistence type="predicted"/>
<dbReference type="RefSeq" id="WP_339159052.1">
    <property type="nucleotide sequence ID" value="NZ_LR743510.1"/>
</dbReference>
<name>A0A679JKU7_9HYPH</name>
<feature type="signal peptide" evidence="1">
    <location>
        <begin position="1"/>
        <end position="25"/>
    </location>
</feature>
<feature type="chain" id="PRO_5025523363" evidence="1">
    <location>
        <begin position="26"/>
        <end position="180"/>
    </location>
</feature>
<organism evidence="2">
    <name type="scientific">Methylobacterium bullatum</name>
    <dbReference type="NCBI Taxonomy" id="570505"/>
    <lineage>
        <taxon>Bacteria</taxon>
        <taxon>Pseudomonadati</taxon>
        <taxon>Pseudomonadota</taxon>
        <taxon>Alphaproteobacteria</taxon>
        <taxon>Hyphomicrobiales</taxon>
        <taxon>Methylobacteriaceae</taxon>
        <taxon>Methylobacterium</taxon>
    </lineage>
</organism>
<protein>
    <submittedName>
        <fullName evidence="2">Uncharacterized protein</fullName>
    </submittedName>
</protein>